<keyword evidence="5 8" id="KW-1133">Transmembrane helix</keyword>
<dbReference type="PROSITE" id="PS51352">
    <property type="entry name" value="THIOREDOXIN_2"/>
    <property type="match status" value="1"/>
</dbReference>
<dbReference type="Gene3D" id="3.40.30.10">
    <property type="entry name" value="Glutaredoxin"/>
    <property type="match status" value="1"/>
</dbReference>
<evidence type="ECO:0000256" key="2">
    <source>
        <dbReference type="ARBA" id="ARBA00022475"/>
    </source>
</evidence>
<feature type="transmembrane region" description="Helical" evidence="8">
    <location>
        <begin position="332"/>
        <end position="362"/>
    </location>
</feature>
<feature type="region of interest" description="Disordered" evidence="7">
    <location>
        <begin position="161"/>
        <end position="191"/>
    </location>
</feature>
<dbReference type="AlphaFoldDB" id="A0A2P8DCC0"/>
<dbReference type="SUPFAM" id="SSF52833">
    <property type="entry name" value="Thioredoxin-like"/>
    <property type="match status" value="1"/>
</dbReference>
<keyword evidence="4" id="KW-0201">Cytochrome c-type biogenesis</keyword>
<evidence type="ECO:0000256" key="7">
    <source>
        <dbReference type="SAM" id="MobiDB-lite"/>
    </source>
</evidence>
<dbReference type="GO" id="GO:0045454">
    <property type="term" value="P:cell redox homeostasis"/>
    <property type="evidence" value="ECO:0007669"/>
    <property type="project" value="TreeGrafter"/>
</dbReference>
<dbReference type="PANTHER" id="PTHR32234">
    <property type="entry name" value="THIOL:DISULFIDE INTERCHANGE PROTEIN DSBD"/>
    <property type="match status" value="1"/>
</dbReference>
<dbReference type="GO" id="GO:0017004">
    <property type="term" value="P:cytochrome complex assembly"/>
    <property type="evidence" value="ECO:0007669"/>
    <property type="project" value="UniProtKB-KW"/>
</dbReference>
<sequence>MKRLLLLFPLLFVLLTAAFGQDDNVKDVISWKSAVQKTGDSTFKVTVSATIKKGWHIYTATPGGDGSQIPTKVSFSKNPNIRLSGKVIADGKAHTEEVKELGFSINYYENKVSFSQELVASANTTLKGSVEYQVCNDEKCLPTPLEKFQVNIEGLATTAAPDTSSAVTEDTAATVSTTVTPPTPASGDTVSKATTTTVAGDGSQDLEKSSLWQLFIAGFIAGFIAFIMPCIYAMLPITVSFFTKRSKSRSQGIKNAVFYSLSIILIFTAIGALVTLLFSEKTMYELSTSMGFNLFVFILFIVFGISLLGAFEITLPASWSSKLDSKSNTNSFGGIFFMALVLVIVSFSCTSAFISSLIVYIVKSQNSLGGLVGFFGFGLAIALPFALCAFFPGLLNNIAKSGGWLNTVKVTMGFIELAMAMKFLSNIDLQYHWHLLDFEVYLSIWIIIFGLLGVYLLGKIRFSHDDDLPKNMFGHSYLSVPRLIFAMASLAFAVYMIPGLWGAPLQGISGFLPERKTLDFNIHDNLISIQANTAAKDDDGGVHPVKYTNTLKSELPGIPSFFDYHEALAASKKLGKPLLLDFTGHSCVNCRKMERAVLSKPEVLAELKKHFVVASLYCDDKTVMAENEHFKAKDGSTITTIGGKNLELEITKFGAVAQPLYIFVDSEGNVIKNAGGFVPDVQRFLNIMNEVKEAYKAPGK</sequence>
<evidence type="ECO:0000256" key="4">
    <source>
        <dbReference type="ARBA" id="ARBA00022748"/>
    </source>
</evidence>
<dbReference type="InterPro" id="IPR036929">
    <property type="entry name" value="DsbDN_sf"/>
</dbReference>
<proteinExistence type="predicted"/>
<evidence type="ECO:0000256" key="5">
    <source>
        <dbReference type="ARBA" id="ARBA00022989"/>
    </source>
</evidence>
<dbReference type="InterPro" id="IPR036249">
    <property type="entry name" value="Thioredoxin-like_sf"/>
</dbReference>
<keyword evidence="3 8" id="KW-0812">Transmembrane</keyword>
<evidence type="ECO:0000313" key="11">
    <source>
        <dbReference type="EMBL" id="PSK94866.1"/>
    </source>
</evidence>
<keyword evidence="2" id="KW-1003">Cell membrane</keyword>
<evidence type="ECO:0000256" key="3">
    <source>
        <dbReference type="ARBA" id="ARBA00022692"/>
    </source>
</evidence>
<evidence type="ECO:0000256" key="9">
    <source>
        <dbReference type="SAM" id="SignalP"/>
    </source>
</evidence>
<gene>
    <name evidence="11" type="ORF">B0I18_1011029</name>
</gene>
<feature type="transmembrane region" description="Helical" evidence="8">
    <location>
        <begin position="256"/>
        <end position="278"/>
    </location>
</feature>
<comment type="caution">
    <text evidence="11">The sequence shown here is derived from an EMBL/GenBank/DDBJ whole genome shotgun (WGS) entry which is preliminary data.</text>
</comment>
<feature type="transmembrane region" description="Helical" evidence="8">
    <location>
        <begin position="211"/>
        <end position="235"/>
    </location>
</feature>
<keyword evidence="6 8" id="KW-0472">Membrane</keyword>
<dbReference type="Pfam" id="PF02683">
    <property type="entry name" value="DsbD_TM"/>
    <property type="match status" value="1"/>
</dbReference>
<organism evidence="11 12">
    <name type="scientific">Taibaiella chishuiensis</name>
    <dbReference type="NCBI Taxonomy" id="1434707"/>
    <lineage>
        <taxon>Bacteria</taxon>
        <taxon>Pseudomonadati</taxon>
        <taxon>Bacteroidota</taxon>
        <taxon>Chitinophagia</taxon>
        <taxon>Chitinophagales</taxon>
        <taxon>Chitinophagaceae</taxon>
        <taxon>Taibaiella</taxon>
    </lineage>
</organism>
<evidence type="ECO:0000313" key="12">
    <source>
        <dbReference type="Proteomes" id="UP000240572"/>
    </source>
</evidence>
<feature type="transmembrane region" description="Helical" evidence="8">
    <location>
        <begin position="368"/>
        <end position="391"/>
    </location>
</feature>
<feature type="chain" id="PRO_5015153308" evidence="9">
    <location>
        <begin position="21"/>
        <end position="700"/>
    </location>
</feature>
<dbReference type="GO" id="GO:0005886">
    <property type="term" value="C:plasma membrane"/>
    <property type="evidence" value="ECO:0007669"/>
    <property type="project" value="UniProtKB-SubCell"/>
</dbReference>
<feature type="transmembrane region" description="Helical" evidence="8">
    <location>
        <begin position="479"/>
        <end position="501"/>
    </location>
</feature>
<evidence type="ECO:0000256" key="8">
    <source>
        <dbReference type="SAM" id="Phobius"/>
    </source>
</evidence>
<name>A0A2P8DCC0_9BACT</name>
<feature type="signal peptide" evidence="9">
    <location>
        <begin position="1"/>
        <end position="20"/>
    </location>
</feature>
<feature type="transmembrane region" description="Helical" evidence="8">
    <location>
        <begin position="290"/>
        <end position="311"/>
    </location>
</feature>
<accession>A0A2P8DCC0</accession>
<feature type="compositionally biased region" description="Low complexity" evidence="7">
    <location>
        <begin position="163"/>
        <end position="180"/>
    </location>
</feature>
<dbReference type="InterPro" id="IPR028250">
    <property type="entry name" value="DsbDN"/>
</dbReference>
<feature type="transmembrane region" description="Helical" evidence="8">
    <location>
        <begin position="403"/>
        <end position="420"/>
    </location>
</feature>
<dbReference type="Pfam" id="PF11412">
    <property type="entry name" value="DsbD_N"/>
    <property type="match status" value="1"/>
</dbReference>
<dbReference type="EMBL" id="PYGD01000001">
    <property type="protein sequence ID" value="PSK94866.1"/>
    <property type="molecule type" value="Genomic_DNA"/>
</dbReference>
<evidence type="ECO:0000259" key="10">
    <source>
        <dbReference type="PROSITE" id="PS51352"/>
    </source>
</evidence>
<comment type="subcellular location">
    <subcellularLocation>
        <location evidence="1">Cell membrane</location>
        <topology evidence="1">Multi-pass membrane protein</topology>
    </subcellularLocation>
</comment>
<keyword evidence="12" id="KW-1185">Reference proteome</keyword>
<evidence type="ECO:0000256" key="1">
    <source>
        <dbReference type="ARBA" id="ARBA00004651"/>
    </source>
</evidence>
<dbReference type="Proteomes" id="UP000240572">
    <property type="component" value="Unassembled WGS sequence"/>
</dbReference>
<dbReference type="RefSeq" id="WP_106521551.1">
    <property type="nucleotide sequence ID" value="NZ_PYGD01000001.1"/>
</dbReference>
<feature type="domain" description="Thioredoxin" evidence="10">
    <location>
        <begin position="524"/>
        <end position="693"/>
    </location>
</feature>
<dbReference type="OrthoDB" id="9811036at2"/>
<protein>
    <submittedName>
        <fullName evidence="11">Thiol:disulfide interchange protein DsbD</fullName>
    </submittedName>
</protein>
<dbReference type="GO" id="GO:0015035">
    <property type="term" value="F:protein-disulfide reductase activity"/>
    <property type="evidence" value="ECO:0007669"/>
    <property type="project" value="TreeGrafter"/>
</dbReference>
<keyword evidence="9" id="KW-0732">Signal</keyword>
<reference evidence="11 12" key="1">
    <citation type="submission" date="2018-03" db="EMBL/GenBank/DDBJ databases">
        <title>Genomic Encyclopedia of Type Strains, Phase III (KMG-III): the genomes of soil and plant-associated and newly described type strains.</title>
        <authorList>
            <person name="Whitman W."/>
        </authorList>
    </citation>
    <scope>NUCLEOTIDE SEQUENCE [LARGE SCALE GENOMIC DNA]</scope>
    <source>
        <strain evidence="11 12">CGMCC 1.12700</strain>
    </source>
</reference>
<feature type="transmembrane region" description="Helical" evidence="8">
    <location>
        <begin position="440"/>
        <end position="458"/>
    </location>
</feature>
<dbReference type="Pfam" id="PF13899">
    <property type="entry name" value="Thioredoxin_7"/>
    <property type="match status" value="1"/>
</dbReference>
<dbReference type="InterPro" id="IPR003834">
    <property type="entry name" value="Cyt_c_assmbl_TM_dom"/>
</dbReference>
<dbReference type="InterPro" id="IPR013766">
    <property type="entry name" value="Thioredoxin_domain"/>
</dbReference>
<dbReference type="PANTHER" id="PTHR32234:SF0">
    <property type="entry name" value="THIOL:DISULFIDE INTERCHANGE PROTEIN DSBD"/>
    <property type="match status" value="1"/>
</dbReference>
<dbReference type="Gene3D" id="2.60.40.1250">
    <property type="entry name" value="Thiol:disulfide interchange protein DsbD, N-terminal domain"/>
    <property type="match status" value="1"/>
</dbReference>
<evidence type="ECO:0000256" key="6">
    <source>
        <dbReference type="ARBA" id="ARBA00023136"/>
    </source>
</evidence>